<dbReference type="Proteomes" id="UP001365542">
    <property type="component" value="Unassembled WGS sequence"/>
</dbReference>
<name>A0AAV9XRQ4_9PEZI</name>
<dbReference type="EMBL" id="JAVHJO010000001">
    <property type="protein sequence ID" value="KAK6544764.1"/>
    <property type="molecule type" value="Genomic_DNA"/>
</dbReference>
<accession>A0AAV9XRQ4</accession>
<gene>
    <name evidence="1" type="ORF">TWF694_001447</name>
</gene>
<evidence type="ECO:0000313" key="2">
    <source>
        <dbReference type="Proteomes" id="UP001365542"/>
    </source>
</evidence>
<dbReference type="AlphaFoldDB" id="A0AAV9XRQ4"/>
<reference evidence="1 2" key="1">
    <citation type="submission" date="2019-10" db="EMBL/GenBank/DDBJ databases">
        <authorList>
            <person name="Palmer J.M."/>
        </authorList>
    </citation>
    <scope>NUCLEOTIDE SEQUENCE [LARGE SCALE GENOMIC DNA]</scope>
    <source>
        <strain evidence="1 2">TWF694</strain>
    </source>
</reference>
<keyword evidence="2" id="KW-1185">Reference proteome</keyword>
<sequence length="166" mass="18695">MVKIGRSQSYDAVPPYPDIAYISGFDDTTSENKFSKEDLVGYHDYYCGEEKSKEYIRKFGEHIGFWSTRNERVSGFYVCHAEKQAIKSCAILSGSWTDSHGGDICGGKRIGEEKWQRVPVLLHSKPMCSWDPRDGEDPGTCEGFWEAAKAKLPGLRISTKLCPTIE</sequence>
<proteinExistence type="predicted"/>
<comment type="caution">
    <text evidence="1">The sequence shown here is derived from an EMBL/GenBank/DDBJ whole genome shotgun (WGS) entry which is preliminary data.</text>
</comment>
<evidence type="ECO:0000313" key="1">
    <source>
        <dbReference type="EMBL" id="KAK6544764.1"/>
    </source>
</evidence>
<protein>
    <submittedName>
        <fullName evidence="1">Uncharacterized protein</fullName>
    </submittedName>
</protein>
<organism evidence="1 2">
    <name type="scientific">Orbilia ellipsospora</name>
    <dbReference type="NCBI Taxonomy" id="2528407"/>
    <lineage>
        <taxon>Eukaryota</taxon>
        <taxon>Fungi</taxon>
        <taxon>Dikarya</taxon>
        <taxon>Ascomycota</taxon>
        <taxon>Pezizomycotina</taxon>
        <taxon>Orbiliomycetes</taxon>
        <taxon>Orbiliales</taxon>
        <taxon>Orbiliaceae</taxon>
        <taxon>Orbilia</taxon>
    </lineage>
</organism>